<comment type="caution">
    <text evidence="3">The sequence shown here is derived from an EMBL/GenBank/DDBJ whole genome shotgun (WGS) entry which is preliminary data.</text>
</comment>
<dbReference type="Proteomes" id="UP000094527">
    <property type="component" value="Unassembled WGS sequence"/>
</dbReference>
<dbReference type="SUPFAM" id="SSF53098">
    <property type="entry name" value="Ribonuclease H-like"/>
    <property type="match status" value="1"/>
</dbReference>
<dbReference type="AlphaFoldDB" id="A0A1D2MCH4"/>
<feature type="domain" description="DUF4371" evidence="2">
    <location>
        <begin position="87"/>
        <end position="303"/>
    </location>
</feature>
<evidence type="ECO:0000313" key="4">
    <source>
        <dbReference type="Proteomes" id="UP000094527"/>
    </source>
</evidence>
<name>A0A1D2MCH4_ORCCI</name>
<protein>
    <submittedName>
        <fullName evidence="3">Zinc finger MYM-type protein 1</fullName>
    </submittedName>
</protein>
<reference evidence="3 4" key="1">
    <citation type="journal article" date="2016" name="Genome Biol. Evol.">
        <title>Gene Family Evolution Reflects Adaptation to Soil Environmental Stressors in the Genome of the Collembolan Orchesella cincta.</title>
        <authorList>
            <person name="Faddeeva-Vakhrusheva A."/>
            <person name="Derks M.F."/>
            <person name="Anvar S.Y."/>
            <person name="Agamennone V."/>
            <person name="Suring W."/>
            <person name="Smit S."/>
            <person name="van Straalen N.M."/>
            <person name="Roelofs D."/>
        </authorList>
    </citation>
    <scope>NUCLEOTIDE SEQUENCE [LARGE SCALE GENOMIC DNA]</scope>
    <source>
        <tissue evidence="3">Mixed pool</tissue>
    </source>
</reference>
<dbReference type="EMBL" id="LJIJ01001856">
    <property type="protein sequence ID" value="ODM90673.1"/>
    <property type="molecule type" value="Genomic_DNA"/>
</dbReference>
<dbReference type="OrthoDB" id="7692318at2759"/>
<feature type="region of interest" description="Disordered" evidence="1">
    <location>
        <begin position="1"/>
        <end position="32"/>
    </location>
</feature>
<organism evidence="3 4">
    <name type="scientific">Orchesella cincta</name>
    <name type="common">Springtail</name>
    <name type="synonym">Podura cincta</name>
    <dbReference type="NCBI Taxonomy" id="48709"/>
    <lineage>
        <taxon>Eukaryota</taxon>
        <taxon>Metazoa</taxon>
        <taxon>Ecdysozoa</taxon>
        <taxon>Arthropoda</taxon>
        <taxon>Hexapoda</taxon>
        <taxon>Collembola</taxon>
        <taxon>Entomobryomorpha</taxon>
        <taxon>Entomobryoidea</taxon>
        <taxon>Orchesellidae</taxon>
        <taxon>Orchesellinae</taxon>
        <taxon>Orchesella</taxon>
    </lineage>
</organism>
<dbReference type="STRING" id="48709.A0A1D2MCH4"/>
<dbReference type="InterPro" id="IPR012337">
    <property type="entry name" value="RNaseH-like_sf"/>
</dbReference>
<evidence type="ECO:0000256" key="1">
    <source>
        <dbReference type="SAM" id="MobiDB-lite"/>
    </source>
</evidence>
<dbReference type="InterPro" id="IPR025398">
    <property type="entry name" value="DUF4371"/>
</dbReference>
<evidence type="ECO:0000259" key="2">
    <source>
        <dbReference type="Pfam" id="PF14291"/>
    </source>
</evidence>
<keyword evidence="4" id="KW-1185">Reference proteome</keyword>
<dbReference type="OMA" id="INSACID"/>
<dbReference type="PANTHER" id="PTHR45749">
    <property type="match status" value="1"/>
</dbReference>
<gene>
    <name evidence="3" type="ORF">Ocin01_16011</name>
</gene>
<dbReference type="Pfam" id="PF14291">
    <property type="entry name" value="DUF4371"/>
    <property type="match status" value="1"/>
</dbReference>
<dbReference type="PANTHER" id="PTHR45749:SF14">
    <property type="entry name" value="TTF-TYPE DOMAIN-CONTAINING PROTEIN"/>
    <property type="match status" value="1"/>
</dbReference>
<feature type="compositionally biased region" description="Low complexity" evidence="1">
    <location>
        <begin position="1"/>
        <end position="20"/>
    </location>
</feature>
<accession>A0A1D2MCH4</accession>
<proteinExistence type="predicted"/>
<evidence type="ECO:0000313" key="3">
    <source>
        <dbReference type="EMBL" id="ODM90673.1"/>
    </source>
</evidence>
<sequence length="553" mass="62660">MPSVSSTSASSATQPNSPSSDQVEGRNKNLKVPAQKAEKRIWNFQNRWYDEYKWLHYDEQLNRVLCFVCAEAKSAGLFSNSMKTEEAFTSVGYCNWRRGNENLRKHDISQQHKEAVRKLLLLKKSPISVQLSSVTLKKQEQARIALRSMFTSIIYLAKQGLPLRGSDHDGGNFIELLNLRSEDYRREKPLTSWDIQNEILKTISHFILRRIVAIVKSARLYSLVVDETSDCSVKEQVSISVRIVNEKLESEEYFLGHYETSSTTGEVLEKIIVDGLQRFGFSLSDLRGQCYDGASNMSGKFNGVQARLLKLQPKAIYVHCLSHSLNLALQSVASKHPFFRDLLSCVHEVGTILHGSPKRMGEFESKLENTSSNFIKPRPLCPTRWTVRVKSIEGLLNTYDASLQFLEDLGNSKEKISSKAAGLHTLMEKGEFFLGLLMAKNLFYIGECLSKVLQDPSATVSGGIEAATISVKRLQGLKSDGRFEKLWESMNEKIQECALDEPKLPRNRNRAKASDSTKDFSSPKERLQVCVKRLDVDLINPVLQCMKSWRLLY</sequence>